<proteinExistence type="predicted"/>
<name>A0A2G4U7N9_YERBE</name>
<gene>
    <name evidence="1" type="ORF">CS533_00850</name>
</gene>
<dbReference type="AlphaFoldDB" id="A0A2G4U7N9"/>
<protein>
    <submittedName>
        <fullName evidence="1">Uncharacterized protein</fullName>
    </submittedName>
</protein>
<dbReference type="Proteomes" id="UP000229378">
    <property type="component" value="Unassembled WGS sequence"/>
</dbReference>
<organism evidence="1 2">
    <name type="scientific">Yersinia bercovieri</name>
    <dbReference type="NCBI Taxonomy" id="634"/>
    <lineage>
        <taxon>Bacteria</taxon>
        <taxon>Pseudomonadati</taxon>
        <taxon>Pseudomonadota</taxon>
        <taxon>Gammaproteobacteria</taxon>
        <taxon>Enterobacterales</taxon>
        <taxon>Yersiniaceae</taxon>
        <taxon>Yersinia</taxon>
    </lineage>
</organism>
<comment type="caution">
    <text evidence="1">The sequence shown here is derived from an EMBL/GenBank/DDBJ whole genome shotgun (WGS) entry which is preliminary data.</text>
</comment>
<dbReference type="EMBL" id="PEHN01000001">
    <property type="protein sequence ID" value="PHZ29318.1"/>
    <property type="molecule type" value="Genomic_DNA"/>
</dbReference>
<evidence type="ECO:0000313" key="2">
    <source>
        <dbReference type="Proteomes" id="UP000229378"/>
    </source>
</evidence>
<evidence type="ECO:0000313" key="1">
    <source>
        <dbReference type="EMBL" id="PHZ29318.1"/>
    </source>
</evidence>
<accession>A0A2G4U7N9</accession>
<sequence>MDKFAINQMISSCFERRKRLRSGERKVALFLISLTALHRGLRMLLSEQGRAAKCQKFMHKRRETTT</sequence>
<reference evidence="1 2" key="1">
    <citation type="submission" date="2017-10" db="EMBL/GenBank/DDBJ databases">
        <authorList>
            <person name="Banno H."/>
            <person name="Chua N.-H."/>
        </authorList>
    </citation>
    <scope>NUCLEOTIDE SEQUENCE [LARGE SCALE GENOMIC DNA]</scope>
    <source>
        <strain evidence="1 2">SCPM-O-B-7607</strain>
    </source>
</reference>